<organism evidence="1 2">
    <name type="scientific">Mariniradius sediminis</name>
    <dbReference type="NCBI Taxonomy" id="2909237"/>
    <lineage>
        <taxon>Bacteria</taxon>
        <taxon>Pseudomonadati</taxon>
        <taxon>Bacteroidota</taxon>
        <taxon>Cytophagia</taxon>
        <taxon>Cytophagales</taxon>
        <taxon>Cyclobacteriaceae</taxon>
        <taxon>Mariniradius</taxon>
    </lineage>
</organism>
<dbReference type="Gene3D" id="3.40.50.150">
    <property type="entry name" value="Vaccinia Virus protein VP39"/>
    <property type="match status" value="1"/>
</dbReference>
<dbReference type="RefSeq" id="WP_234861079.1">
    <property type="nucleotide sequence ID" value="NZ_JAKEVZ010000005.1"/>
</dbReference>
<dbReference type="CDD" id="cd02440">
    <property type="entry name" value="AdoMet_MTases"/>
    <property type="match status" value="1"/>
</dbReference>
<dbReference type="GO" id="GO:0008168">
    <property type="term" value="F:methyltransferase activity"/>
    <property type="evidence" value="ECO:0007669"/>
    <property type="project" value="UniProtKB-KW"/>
</dbReference>
<dbReference type="InterPro" id="IPR029063">
    <property type="entry name" value="SAM-dependent_MTases_sf"/>
</dbReference>
<evidence type="ECO:0000313" key="2">
    <source>
        <dbReference type="Proteomes" id="UP001201449"/>
    </source>
</evidence>
<proteinExistence type="predicted"/>
<dbReference type="Pfam" id="PF13578">
    <property type="entry name" value="Methyltransf_24"/>
    <property type="match status" value="1"/>
</dbReference>
<gene>
    <name evidence="1" type="ORF">L0U89_08125</name>
</gene>
<dbReference type="Proteomes" id="UP001201449">
    <property type="component" value="Unassembled WGS sequence"/>
</dbReference>
<evidence type="ECO:0000313" key="1">
    <source>
        <dbReference type="EMBL" id="MCF1751035.1"/>
    </source>
</evidence>
<comment type="caution">
    <text evidence="1">The sequence shown here is derived from an EMBL/GenBank/DDBJ whole genome shotgun (WGS) entry which is preliminary data.</text>
</comment>
<accession>A0ABS9BTZ9</accession>
<name>A0ABS9BTZ9_9BACT</name>
<protein>
    <submittedName>
        <fullName evidence="1">Class I SAM-dependent methyltransferase</fullName>
    </submittedName>
</protein>
<sequence length="259" mass="29738">MKQRYFPAWSYFKFWLLQEDQFSIQSPFVFEIYNGLIGYIQENKDQFNDILKIRDDLLRDTEVLTVEDFGAGSKHVTGKLRKVKDVTKYSTSSPKFSMLYQFFCLQTPAQVVLELGTCVGINTRFLAEVTKGKLFTFEGSPELLNKAQEVASPANTEYILGEISQTLPEVLDSVHHVDFALIDATHTYEATIQYFEAIVKKSGAKSIIAIADIHWSREMENAWRKIKYHPRVSVSIDFYECGIVFLNPKLPKAGYVLKF</sequence>
<keyword evidence="1" id="KW-0489">Methyltransferase</keyword>
<keyword evidence="1" id="KW-0808">Transferase</keyword>
<reference evidence="1 2" key="1">
    <citation type="submission" date="2022-01" db="EMBL/GenBank/DDBJ databases">
        <title>Mariniradius saccharolyticus sp. nov., isolated from sediment of a river.</title>
        <authorList>
            <person name="Liu H."/>
        </authorList>
    </citation>
    <scope>NUCLEOTIDE SEQUENCE [LARGE SCALE GENOMIC DNA]</scope>
    <source>
        <strain evidence="1 2">RY-2</strain>
    </source>
</reference>
<keyword evidence="2" id="KW-1185">Reference proteome</keyword>
<dbReference type="SUPFAM" id="SSF53335">
    <property type="entry name" value="S-adenosyl-L-methionine-dependent methyltransferases"/>
    <property type="match status" value="1"/>
</dbReference>
<dbReference type="GO" id="GO:0032259">
    <property type="term" value="P:methylation"/>
    <property type="evidence" value="ECO:0007669"/>
    <property type="project" value="UniProtKB-KW"/>
</dbReference>
<dbReference type="EMBL" id="JAKEVZ010000005">
    <property type="protein sequence ID" value="MCF1751035.1"/>
    <property type="molecule type" value="Genomic_DNA"/>
</dbReference>